<protein>
    <submittedName>
        <fullName evidence="8">Translocation and assembly module TamA</fullName>
    </submittedName>
</protein>
<evidence type="ECO:0000256" key="5">
    <source>
        <dbReference type="SAM" id="MobiDB-lite"/>
    </source>
</evidence>
<evidence type="ECO:0000256" key="1">
    <source>
        <dbReference type="ARBA" id="ARBA00004370"/>
    </source>
</evidence>
<evidence type="ECO:0000256" key="4">
    <source>
        <dbReference type="ARBA" id="ARBA00023136"/>
    </source>
</evidence>
<name>A0A840HUS0_9SPHN</name>
<keyword evidence="2" id="KW-1134">Transmembrane beta strand</keyword>
<keyword evidence="4" id="KW-0472">Membrane</keyword>
<dbReference type="Gene3D" id="2.40.160.50">
    <property type="entry name" value="membrane protein fhac: a member of the omp85/tpsb transporter family"/>
    <property type="match status" value="1"/>
</dbReference>
<feature type="domain" description="POTRA" evidence="7">
    <location>
        <begin position="131"/>
        <end position="175"/>
    </location>
</feature>
<evidence type="ECO:0000256" key="3">
    <source>
        <dbReference type="ARBA" id="ARBA00022692"/>
    </source>
</evidence>
<dbReference type="GO" id="GO:0019867">
    <property type="term" value="C:outer membrane"/>
    <property type="evidence" value="ECO:0007669"/>
    <property type="project" value="InterPro"/>
</dbReference>
<feature type="region of interest" description="Disordered" evidence="5">
    <location>
        <begin position="16"/>
        <end position="81"/>
    </location>
</feature>
<dbReference type="InterPro" id="IPR039910">
    <property type="entry name" value="D15-like"/>
</dbReference>
<proteinExistence type="predicted"/>
<feature type="domain" description="Bacterial surface antigen (D15)" evidence="6">
    <location>
        <begin position="347"/>
        <end position="660"/>
    </location>
</feature>
<reference evidence="8 9" key="1">
    <citation type="submission" date="2020-08" db="EMBL/GenBank/DDBJ databases">
        <title>Genomic Encyclopedia of Type Strains, Phase IV (KMG-IV): sequencing the most valuable type-strain genomes for metagenomic binning, comparative biology and taxonomic classification.</title>
        <authorList>
            <person name="Goeker M."/>
        </authorList>
    </citation>
    <scope>NUCLEOTIDE SEQUENCE [LARGE SCALE GENOMIC DNA]</scope>
    <source>
        <strain evidence="8 9">DSM 7465</strain>
    </source>
</reference>
<dbReference type="EMBL" id="JACHOV010000005">
    <property type="protein sequence ID" value="MBB4641236.1"/>
    <property type="molecule type" value="Genomic_DNA"/>
</dbReference>
<dbReference type="PANTHER" id="PTHR12815">
    <property type="entry name" value="SORTING AND ASSEMBLY MACHINERY SAMM50 PROTEIN FAMILY MEMBER"/>
    <property type="match status" value="1"/>
</dbReference>
<evidence type="ECO:0000259" key="7">
    <source>
        <dbReference type="Pfam" id="PF07244"/>
    </source>
</evidence>
<keyword evidence="9" id="KW-1185">Reference proteome</keyword>
<dbReference type="AlphaFoldDB" id="A0A840HUS0"/>
<evidence type="ECO:0000259" key="6">
    <source>
        <dbReference type="Pfam" id="PF01103"/>
    </source>
</evidence>
<dbReference type="Proteomes" id="UP000575068">
    <property type="component" value="Unassembled WGS sequence"/>
</dbReference>
<evidence type="ECO:0000256" key="2">
    <source>
        <dbReference type="ARBA" id="ARBA00022452"/>
    </source>
</evidence>
<organism evidence="8 9">
    <name type="scientific">Rhizorhapis suberifaciens</name>
    <name type="common">corky root of lettuce</name>
    <dbReference type="NCBI Taxonomy" id="13656"/>
    <lineage>
        <taxon>Bacteria</taxon>
        <taxon>Pseudomonadati</taxon>
        <taxon>Pseudomonadota</taxon>
        <taxon>Alphaproteobacteria</taxon>
        <taxon>Sphingomonadales</taxon>
        <taxon>Sphingomonadaceae</taxon>
        <taxon>Rhizorhapis</taxon>
    </lineage>
</organism>
<comment type="subcellular location">
    <subcellularLocation>
        <location evidence="1">Membrane</location>
    </subcellularLocation>
</comment>
<gene>
    <name evidence="8" type="ORF">HNQ99_001541</name>
</gene>
<keyword evidence="3" id="KW-0812">Transmembrane</keyword>
<evidence type="ECO:0000313" key="9">
    <source>
        <dbReference type="Proteomes" id="UP000575068"/>
    </source>
</evidence>
<dbReference type="PANTHER" id="PTHR12815:SF18">
    <property type="entry name" value="SORTING AND ASSEMBLY MACHINERY COMPONENT 50 HOMOLOG"/>
    <property type="match status" value="1"/>
</dbReference>
<feature type="domain" description="POTRA" evidence="7">
    <location>
        <begin position="181"/>
        <end position="256"/>
    </location>
</feature>
<accession>A0A840HUS0</accession>
<dbReference type="InterPro" id="IPR000184">
    <property type="entry name" value="Bac_surfAg_D15"/>
</dbReference>
<sequence>MTIAVLGAIPLQTAIAQNQAPGKERQLDPQTPMDPMPGLGVDWPDMDKADGAPLEGDADVEGGDEGSKEQPDVVEEDTAPPVDYTAELKYRVVLKGLDEVGNDQFQKRFDDLSVLREGEGDKSNIAQINRRAKEDIELLQRILRAKGYYDARVVSEIIPASQDRRIQVVLDVDPGQRYTLDEVKLPGLEQATENRDALYKSFPVKAGDPIDADNIVAARLELATALGENGYPFAKVEEPVVRIDREDRAGDITMPVDPAGFRRFGQIEVPPGDIFKARHVQRIARFRPGDPYRTSEVTDLRRALIATGLISSVTMTPKDAGDGETVDLAVDLERAPPRTVAGQIGYGTGEGIRAEASWQHRNFFPPEGSMTFRGVAGTQEQSVAAIFRRNNFRKRDQVLNAQISASNLDRDAYDAKTFLISGSLERQTNLIFQRKWTWSVGAELLASDERDSSGPLAMPRRRTFFIGALPLSLSYDGSDDLLDPARGFRLGMRVSPELSFQSGTFGYVRAQLDGSAYQTVSDRAVLAGRVRLGTIVGAKRDQIAPSRRFYAGGGGSVRGYGYQDIGPRDINDDPIGGRSLAEFSLEARIRFGNFGVVPFVDAGNISTGQLPDFGDLQFGAGIGVRYYSSFGPIRIDVGTPLNPQEGDPKIAVYVSLGQAF</sequence>
<dbReference type="InterPro" id="IPR010827">
    <property type="entry name" value="BamA/TamA_POTRA"/>
</dbReference>
<dbReference type="Pfam" id="PF01103">
    <property type="entry name" value="Omp85"/>
    <property type="match status" value="1"/>
</dbReference>
<evidence type="ECO:0000313" key="8">
    <source>
        <dbReference type="EMBL" id="MBB4641236.1"/>
    </source>
</evidence>
<dbReference type="Gene3D" id="3.10.20.310">
    <property type="entry name" value="membrane protein fhac"/>
    <property type="match status" value="3"/>
</dbReference>
<comment type="caution">
    <text evidence="8">The sequence shown here is derived from an EMBL/GenBank/DDBJ whole genome shotgun (WGS) entry which is preliminary data.</text>
</comment>
<dbReference type="Pfam" id="PF07244">
    <property type="entry name" value="POTRA"/>
    <property type="match status" value="2"/>
</dbReference>